<keyword evidence="2" id="KW-1185">Reference proteome</keyword>
<protein>
    <submittedName>
        <fullName evidence="1">DUF4838 domain-containing protein</fullName>
    </submittedName>
</protein>
<dbReference type="Pfam" id="PF16126">
    <property type="entry name" value="DUF4838"/>
    <property type="match status" value="1"/>
</dbReference>
<evidence type="ECO:0000313" key="2">
    <source>
        <dbReference type="Proteomes" id="UP000654279"/>
    </source>
</evidence>
<dbReference type="AlphaFoldDB" id="A0A926D0P4"/>
<organism evidence="1 2">
    <name type="scientific">Luoshenia tenuis</name>
    <dbReference type="NCBI Taxonomy" id="2763654"/>
    <lineage>
        <taxon>Bacteria</taxon>
        <taxon>Bacillati</taxon>
        <taxon>Bacillota</taxon>
        <taxon>Clostridia</taxon>
        <taxon>Christensenellales</taxon>
        <taxon>Christensenellaceae</taxon>
        <taxon>Luoshenia</taxon>
    </lineage>
</organism>
<comment type="caution">
    <text evidence="1">The sequence shown here is derived from an EMBL/GenBank/DDBJ whole genome shotgun (WGS) entry which is preliminary data.</text>
</comment>
<dbReference type="RefSeq" id="WP_249285264.1">
    <property type="nucleotide sequence ID" value="NZ_JACRSO010000003.1"/>
</dbReference>
<reference evidence="1" key="1">
    <citation type="submission" date="2020-08" db="EMBL/GenBank/DDBJ databases">
        <title>Genome public.</title>
        <authorList>
            <person name="Liu C."/>
            <person name="Sun Q."/>
        </authorList>
    </citation>
    <scope>NUCLEOTIDE SEQUENCE</scope>
    <source>
        <strain evidence="1">NSJ-44</strain>
    </source>
</reference>
<gene>
    <name evidence="1" type="ORF">H8699_08260</name>
</gene>
<dbReference type="EMBL" id="JACRSO010000003">
    <property type="protein sequence ID" value="MBC8529417.1"/>
    <property type="molecule type" value="Genomic_DNA"/>
</dbReference>
<name>A0A926D0P4_9FIRM</name>
<dbReference type="InterPro" id="IPR032287">
    <property type="entry name" value="DUF4838"/>
</dbReference>
<accession>A0A926D0P4</accession>
<evidence type="ECO:0000313" key="1">
    <source>
        <dbReference type="EMBL" id="MBC8529417.1"/>
    </source>
</evidence>
<dbReference type="Proteomes" id="UP000654279">
    <property type="component" value="Unassembled WGS sequence"/>
</dbReference>
<proteinExistence type="predicted"/>
<sequence>MRWNLLYPAAEQTLAFAADELKDYLERMAPELAIAQNGAQGEGVPVHLRVGEPGELDMPEDADPALDDCYSVEIGPEGGQLVGSNPRSVLLAVYAYLTRLGCRFLRPGRRYEHVPKVEDEALAQAFQKAASLRHRGICIEGADAIENVLDTIDWLPKVGYNSFFIQFRIPYFFLENWYRHTGNPCLEAGEFNMALALHYTDEMIAAIKRRGLLEHRAGHGWTGEAIGYPGLGWQRSAQQPREEVRPLLAQVDGKRTFWNGIPLNTNLCYSNPAVIERVSEEIACYARDNPDVDYLHVWLADTYNNICECEACQKEHPTDQYIRLLNAADEKLRRMGLHTRIVFLLYQELLWPPQKERFNHPERFILMFAPITRTFNASYPAMEGLPPIPEYRRNRITLPTSLQENLAYYAAWRKVFSGDSFVYDYPLTRAHYGDLGYVGISRIISGDIKQLAPMGFGGYMSCQQIRAALPNALPNYVMGLTLMDTDQAFEPLARDYFAHAYGEQGEAVYAYLSALSALSDCDYLMGIGPRENAQVRENMAACLKKIDAFAPVIERNVACQTGLRLDFWQHLSYHADYARALARTLMDLAAGDTRQMETDWGKWRELICKNEMDYQGCLDVYRVSEITSKYTGFPRVESIDLF</sequence>